<dbReference type="GeneID" id="136797554"/>
<evidence type="ECO:0000256" key="1">
    <source>
        <dbReference type="SAM" id="SignalP"/>
    </source>
</evidence>
<dbReference type="PANTHER" id="PTHR35169">
    <property type="entry name" value="FE2OG DIOXYGENASE DOMAIN-CONTAINING PROTEIN"/>
    <property type="match status" value="1"/>
</dbReference>
<dbReference type="EnsemblMetazoa" id="CLYHEMT003742.1">
    <property type="protein sequence ID" value="CLYHEMP003742.1"/>
    <property type="gene ID" value="CLYHEMG003742"/>
</dbReference>
<dbReference type="PANTHER" id="PTHR35169:SF3">
    <property type="entry name" value="PROLYL 4-HYDROXYLASE ALPHA SUBUNIT FE(2+) 2OG DIOXYGENASE DOMAIN-CONTAINING PROTEIN"/>
    <property type="match status" value="1"/>
</dbReference>
<sequence>MIKKATVLLIATVLWTFCVCSDVKVQSQYLSKHGKVFVFDKVIPNIIGHAFMTYYSQYQYVYPDPYEKYYPQSEGDLFWKRQIAPNTLIKMRLWKFIRDAYKSLPEDIHQNKKFLPYESFTFLLDRGDSPKAFKASKEGTTSTGKELYVRVFLSQNYNKNDYCDQAFYNTDDEIVYSVHPRHLRIVFWTGPIETVFRPPSMGRTVPMHGLFLKLTDNMDLFKQSVAEFEANQEEENEKKKLPFPFTNQVDKFDLDSIDPAKHLLYKTYDKHGNAIAFFDNVLPKELVDSIRSYYVRHGGGLSGNIYDQASSETHDNVQYIYQFKPERILNTPYHAVVHKLAAYLSNKTGWHPYDVSCNLIRHTDHTRIHLDCTDDEHEYTFLLYLNPDWTADMYAETAFFDYSTGFDSERGESGLTRKLGNQSYEFITAAVPKFGRIAIFRNLIPHTARPPAPTFLAARYTFPVKVSESLEMAEAKMLREALESKSENVPEDAKYQPLINGEYGDYLKPNLREWVHKHLQLIRSDQELGREEGVKQMKEILFPAKYRGN</sequence>
<keyword evidence="1" id="KW-0732">Signal</keyword>
<feature type="chain" id="PRO_5029782005" description="Prolyl 4-hydroxylase alpha subunit Fe(2+) 2OG dioxygenase domain-containing protein" evidence="1">
    <location>
        <begin position="21"/>
        <end position="549"/>
    </location>
</feature>
<dbReference type="AlphaFoldDB" id="A0A7M5UPH6"/>
<proteinExistence type="predicted"/>
<dbReference type="RefSeq" id="XP_066910238.1">
    <property type="nucleotide sequence ID" value="XM_067054137.1"/>
</dbReference>
<evidence type="ECO:0008006" key="4">
    <source>
        <dbReference type="Google" id="ProtNLM"/>
    </source>
</evidence>
<organism evidence="2 3">
    <name type="scientific">Clytia hemisphaerica</name>
    <dbReference type="NCBI Taxonomy" id="252671"/>
    <lineage>
        <taxon>Eukaryota</taxon>
        <taxon>Metazoa</taxon>
        <taxon>Cnidaria</taxon>
        <taxon>Hydrozoa</taxon>
        <taxon>Hydroidolina</taxon>
        <taxon>Leptothecata</taxon>
        <taxon>Obeliida</taxon>
        <taxon>Clytiidae</taxon>
        <taxon>Clytia</taxon>
    </lineage>
</organism>
<evidence type="ECO:0000313" key="2">
    <source>
        <dbReference type="EnsemblMetazoa" id="CLYHEMP003742.1"/>
    </source>
</evidence>
<dbReference type="Gene3D" id="2.60.120.620">
    <property type="entry name" value="q2cbj1_9rhob like domain"/>
    <property type="match status" value="1"/>
</dbReference>
<keyword evidence="3" id="KW-1185">Reference proteome</keyword>
<accession>A0A7M5UPH6</accession>
<dbReference type="OrthoDB" id="10034815at2759"/>
<name>A0A7M5UPH6_9CNID</name>
<dbReference type="Proteomes" id="UP000594262">
    <property type="component" value="Unplaced"/>
</dbReference>
<reference evidence="2" key="1">
    <citation type="submission" date="2021-01" db="UniProtKB">
        <authorList>
            <consortium name="EnsemblMetazoa"/>
        </authorList>
    </citation>
    <scope>IDENTIFICATION</scope>
</reference>
<protein>
    <recommendedName>
        <fullName evidence="4">Prolyl 4-hydroxylase alpha subunit Fe(2+) 2OG dioxygenase domain-containing protein</fullName>
    </recommendedName>
</protein>
<feature type="signal peptide" evidence="1">
    <location>
        <begin position="1"/>
        <end position="20"/>
    </location>
</feature>
<evidence type="ECO:0000313" key="3">
    <source>
        <dbReference type="Proteomes" id="UP000594262"/>
    </source>
</evidence>